<feature type="signal peptide" evidence="6">
    <location>
        <begin position="1"/>
        <end position="21"/>
    </location>
</feature>
<proteinExistence type="predicted"/>
<feature type="domain" description="Cytochrome c" evidence="7">
    <location>
        <begin position="194"/>
        <end position="273"/>
    </location>
</feature>
<reference evidence="8" key="1">
    <citation type="submission" date="2016-10" db="EMBL/GenBank/DDBJ databases">
        <authorList>
            <person name="de Groot N.N."/>
        </authorList>
    </citation>
    <scope>NUCLEOTIDE SEQUENCE [LARGE SCALE GENOMIC DNA]</scope>
    <source>
        <strain evidence="8">47C3B</strain>
    </source>
</reference>
<organism evidence="8 9">
    <name type="scientific">Mucilaginibacter pineti</name>
    <dbReference type="NCBI Taxonomy" id="1391627"/>
    <lineage>
        <taxon>Bacteria</taxon>
        <taxon>Pseudomonadati</taxon>
        <taxon>Bacteroidota</taxon>
        <taxon>Sphingobacteriia</taxon>
        <taxon>Sphingobacteriales</taxon>
        <taxon>Sphingobacteriaceae</taxon>
        <taxon>Mucilaginibacter</taxon>
    </lineage>
</organism>
<dbReference type="PROSITE" id="PS51007">
    <property type="entry name" value="CYTC"/>
    <property type="match status" value="1"/>
</dbReference>
<keyword evidence="1 4" id="KW-0349">Heme</keyword>
<evidence type="ECO:0000256" key="4">
    <source>
        <dbReference type="PROSITE-ProRule" id="PRU00433"/>
    </source>
</evidence>
<gene>
    <name evidence="8" type="ORF">SAMN05216464_11517</name>
</gene>
<dbReference type="PANTHER" id="PTHR33751:SF1">
    <property type="entry name" value="CBB3-TYPE CYTOCHROME C OXIDASE SUBUNIT FIXP"/>
    <property type="match status" value="1"/>
</dbReference>
<dbReference type="InterPro" id="IPR050597">
    <property type="entry name" value="Cytochrome_c_Oxidase_Subunit"/>
</dbReference>
<keyword evidence="6" id="KW-0732">Signal</keyword>
<dbReference type="InterPro" id="IPR032858">
    <property type="entry name" value="CcoP_N"/>
</dbReference>
<evidence type="ECO:0000259" key="7">
    <source>
        <dbReference type="PROSITE" id="PS51007"/>
    </source>
</evidence>
<feature type="transmembrane region" description="Helical" evidence="5">
    <location>
        <begin position="37"/>
        <end position="59"/>
    </location>
</feature>
<feature type="chain" id="PRO_5011724049" evidence="6">
    <location>
        <begin position="22"/>
        <end position="290"/>
    </location>
</feature>
<feature type="transmembrane region" description="Helical" evidence="5">
    <location>
        <begin position="128"/>
        <end position="145"/>
    </location>
</feature>
<dbReference type="RefSeq" id="WP_091153978.1">
    <property type="nucleotide sequence ID" value="NZ_FNAI01000015.1"/>
</dbReference>
<keyword evidence="5" id="KW-0472">Membrane</keyword>
<dbReference type="Gene3D" id="6.10.280.130">
    <property type="match status" value="1"/>
</dbReference>
<keyword evidence="5" id="KW-0812">Transmembrane</keyword>
<dbReference type="Gene3D" id="1.10.760.10">
    <property type="entry name" value="Cytochrome c-like domain"/>
    <property type="match status" value="1"/>
</dbReference>
<dbReference type="Pfam" id="PF14715">
    <property type="entry name" value="FixP_N"/>
    <property type="match status" value="1"/>
</dbReference>
<dbReference type="AlphaFoldDB" id="A0A1G7JKH8"/>
<evidence type="ECO:0000256" key="1">
    <source>
        <dbReference type="ARBA" id="ARBA00022617"/>
    </source>
</evidence>
<dbReference type="InterPro" id="IPR009056">
    <property type="entry name" value="Cyt_c-like_dom"/>
</dbReference>
<name>A0A1G7JKH8_9SPHI</name>
<dbReference type="InterPro" id="IPR036909">
    <property type="entry name" value="Cyt_c-like_dom_sf"/>
</dbReference>
<keyword evidence="5" id="KW-1133">Transmembrane helix</keyword>
<dbReference type="OrthoDB" id="9811281at2"/>
<sequence>MKYLRTLLLAGLCLAVQPALAADDHSLIPGDVENYIGYGAIMLLLLLIIVALLVILRAFNIVTRLVLKADGYSDEQIEAELHPVKIKKPKAEVWNKLLSLRPLAEEKELLIAHDYDGIQELDNPIPAWFMYLFYITIIFAVGYLLNYHVFHTGQLQYEEYKTEMVQADAAKKLYLSKAANQVDENTVKLVKDPAVLAAGQAVFKQNCVACHGDHAQGMVGPNLTDNFWLHGHKVNDLFKTVKYGVLAKGMPTWEKVLSPGQISAVVNYVKSLHGTNPANPKAPQGTEEKD</sequence>
<evidence type="ECO:0000313" key="8">
    <source>
        <dbReference type="EMBL" id="SDF25355.1"/>
    </source>
</evidence>
<evidence type="ECO:0000256" key="2">
    <source>
        <dbReference type="ARBA" id="ARBA00022723"/>
    </source>
</evidence>
<dbReference type="InterPro" id="IPR038414">
    <property type="entry name" value="CcoP_N_sf"/>
</dbReference>
<dbReference type="GO" id="GO:0020037">
    <property type="term" value="F:heme binding"/>
    <property type="evidence" value="ECO:0007669"/>
    <property type="project" value="InterPro"/>
</dbReference>
<dbReference type="Pfam" id="PF13442">
    <property type="entry name" value="Cytochrome_CBB3"/>
    <property type="match status" value="1"/>
</dbReference>
<keyword evidence="2 4" id="KW-0479">Metal-binding</keyword>
<evidence type="ECO:0000256" key="6">
    <source>
        <dbReference type="SAM" id="SignalP"/>
    </source>
</evidence>
<keyword evidence="3 4" id="KW-0408">Iron</keyword>
<evidence type="ECO:0000256" key="5">
    <source>
        <dbReference type="SAM" id="Phobius"/>
    </source>
</evidence>
<accession>A0A1G7JKH8</accession>
<keyword evidence="9" id="KW-1185">Reference proteome</keyword>
<dbReference type="GO" id="GO:0009055">
    <property type="term" value="F:electron transfer activity"/>
    <property type="evidence" value="ECO:0007669"/>
    <property type="project" value="InterPro"/>
</dbReference>
<dbReference type="PANTHER" id="PTHR33751">
    <property type="entry name" value="CBB3-TYPE CYTOCHROME C OXIDASE SUBUNIT FIXP"/>
    <property type="match status" value="1"/>
</dbReference>
<dbReference type="STRING" id="1391627.SAMN05216464_11517"/>
<dbReference type="EMBL" id="FNAI01000015">
    <property type="protein sequence ID" value="SDF25355.1"/>
    <property type="molecule type" value="Genomic_DNA"/>
</dbReference>
<evidence type="ECO:0000256" key="3">
    <source>
        <dbReference type="ARBA" id="ARBA00023004"/>
    </source>
</evidence>
<evidence type="ECO:0000313" key="9">
    <source>
        <dbReference type="Proteomes" id="UP000199072"/>
    </source>
</evidence>
<dbReference type="GO" id="GO:0046872">
    <property type="term" value="F:metal ion binding"/>
    <property type="evidence" value="ECO:0007669"/>
    <property type="project" value="UniProtKB-KW"/>
</dbReference>
<protein>
    <submittedName>
        <fullName evidence="8">Cytochrome c oxidase cbb3-type subunit 3</fullName>
    </submittedName>
</protein>
<dbReference type="SUPFAM" id="SSF46626">
    <property type="entry name" value="Cytochrome c"/>
    <property type="match status" value="1"/>
</dbReference>
<dbReference type="Proteomes" id="UP000199072">
    <property type="component" value="Unassembled WGS sequence"/>
</dbReference>